<accession>A0A7S2HLX6</accession>
<evidence type="ECO:0008006" key="5">
    <source>
        <dbReference type="Google" id="ProtNLM"/>
    </source>
</evidence>
<organism evidence="4">
    <name type="scientific">Helicotheca tamesis</name>
    <dbReference type="NCBI Taxonomy" id="374047"/>
    <lineage>
        <taxon>Eukaryota</taxon>
        <taxon>Sar</taxon>
        <taxon>Stramenopiles</taxon>
        <taxon>Ochrophyta</taxon>
        <taxon>Bacillariophyta</taxon>
        <taxon>Mediophyceae</taxon>
        <taxon>Lithodesmiophycidae</taxon>
        <taxon>Lithodesmiales</taxon>
        <taxon>Lithodesmiaceae</taxon>
        <taxon>Helicotheca</taxon>
    </lineage>
</organism>
<name>A0A7S2HLX6_9STRA</name>
<dbReference type="PANTHER" id="PTHR45641">
    <property type="entry name" value="TETRATRICOPEPTIDE REPEAT PROTEIN (AFU_ORTHOLOGUE AFUA_6G03870)"/>
    <property type="match status" value="1"/>
</dbReference>
<dbReference type="EMBL" id="HBGV01010350">
    <property type="protein sequence ID" value="CAD9494729.1"/>
    <property type="molecule type" value="Transcribed_RNA"/>
</dbReference>
<keyword evidence="2 3" id="KW-0802">TPR repeat</keyword>
<feature type="repeat" description="TPR" evidence="3">
    <location>
        <begin position="73"/>
        <end position="106"/>
    </location>
</feature>
<proteinExistence type="predicted"/>
<reference evidence="4" key="1">
    <citation type="submission" date="2021-01" db="EMBL/GenBank/DDBJ databases">
        <authorList>
            <person name="Corre E."/>
            <person name="Pelletier E."/>
            <person name="Niang G."/>
            <person name="Scheremetjew M."/>
            <person name="Finn R."/>
            <person name="Kale V."/>
            <person name="Holt S."/>
            <person name="Cochrane G."/>
            <person name="Meng A."/>
            <person name="Brown T."/>
            <person name="Cohen L."/>
        </authorList>
    </citation>
    <scope>NUCLEOTIDE SEQUENCE</scope>
    <source>
        <strain evidence="4">CCMP826</strain>
    </source>
</reference>
<dbReference type="PROSITE" id="PS50005">
    <property type="entry name" value="TPR"/>
    <property type="match status" value="1"/>
</dbReference>
<dbReference type="InterPro" id="IPR011990">
    <property type="entry name" value="TPR-like_helical_dom_sf"/>
</dbReference>
<evidence type="ECO:0000256" key="3">
    <source>
        <dbReference type="PROSITE-ProRule" id="PRU00339"/>
    </source>
</evidence>
<gene>
    <name evidence="4" type="ORF">HTAM1171_LOCUS6402</name>
</gene>
<evidence type="ECO:0000313" key="4">
    <source>
        <dbReference type="EMBL" id="CAD9494729.1"/>
    </source>
</evidence>
<dbReference type="Gene3D" id="1.25.40.10">
    <property type="entry name" value="Tetratricopeptide repeat domain"/>
    <property type="match status" value="1"/>
</dbReference>
<dbReference type="SMART" id="SM00028">
    <property type="entry name" value="TPR"/>
    <property type="match status" value="2"/>
</dbReference>
<dbReference type="SUPFAM" id="SSF48452">
    <property type="entry name" value="TPR-like"/>
    <property type="match status" value="1"/>
</dbReference>
<evidence type="ECO:0000256" key="1">
    <source>
        <dbReference type="ARBA" id="ARBA00022737"/>
    </source>
</evidence>
<keyword evidence="1" id="KW-0677">Repeat</keyword>
<sequence>MKKTTMSRCAKQNVAPMPMPTGIQRIKQASALSLYSKGVKFAKQRRWDDAINMYHSALALQRKIFGLDHPITARTLNELGVVLVLKGDDAAAVKAFEEALYIRELNLGSGHKDTAETLTNLFMVIRRIGEHKFTEIKSASGSVTIRSKRTAKSSFQMSFANVVNLVSMQKMDTSK</sequence>
<dbReference type="PANTHER" id="PTHR45641:SF19">
    <property type="entry name" value="NEPHROCYSTIN-3"/>
    <property type="match status" value="1"/>
</dbReference>
<dbReference type="AlphaFoldDB" id="A0A7S2HLX6"/>
<evidence type="ECO:0000256" key="2">
    <source>
        <dbReference type="ARBA" id="ARBA00022803"/>
    </source>
</evidence>
<dbReference type="Pfam" id="PF13424">
    <property type="entry name" value="TPR_12"/>
    <property type="match status" value="1"/>
</dbReference>
<protein>
    <recommendedName>
        <fullName evidence="5">Kinesin light chain</fullName>
    </recommendedName>
</protein>
<dbReference type="InterPro" id="IPR019734">
    <property type="entry name" value="TPR_rpt"/>
</dbReference>